<dbReference type="InterPro" id="IPR029058">
    <property type="entry name" value="AB_hydrolase_fold"/>
</dbReference>
<dbReference type="CDD" id="cd00707">
    <property type="entry name" value="Pancreat_lipase_like"/>
    <property type="match status" value="1"/>
</dbReference>
<dbReference type="GO" id="GO:0008970">
    <property type="term" value="F:phospholipase A1 activity"/>
    <property type="evidence" value="ECO:0007669"/>
    <property type="project" value="UniProtKB-EC"/>
</dbReference>
<evidence type="ECO:0000256" key="2">
    <source>
        <dbReference type="ARBA" id="ARBA00004613"/>
    </source>
</evidence>
<dbReference type="PANTHER" id="PTHR11610">
    <property type="entry name" value="LIPASE"/>
    <property type="match status" value="1"/>
</dbReference>
<evidence type="ECO:0000256" key="7">
    <source>
        <dbReference type="ARBA" id="ARBA00023157"/>
    </source>
</evidence>
<organism evidence="10 11">
    <name type="scientific">Lasius platythorax</name>
    <dbReference type="NCBI Taxonomy" id="488582"/>
    <lineage>
        <taxon>Eukaryota</taxon>
        <taxon>Metazoa</taxon>
        <taxon>Ecdysozoa</taxon>
        <taxon>Arthropoda</taxon>
        <taxon>Hexapoda</taxon>
        <taxon>Insecta</taxon>
        <taxon>Pterygota</taxon>
        <taxon>Neoptera</taxon>
        <taxon>Endopterygota</taxon>
        <taxon>Hymenoptera</taxon>
        <taxon>Apocrita</taxon>
        <taxon>Aculeata</taxon>
        <taxon>Formicoidea</taxon>
        <taxon>Formicidae</taxon>
        <taxon>Formicinae</taxon>
        <taxon>Lasius</taxon>
        <taxon>Lasius</taxon>
    </lineage>
</organism>
<evidence type="ECO:0000256" key="6">
    <source>
        <dbReference type="ARBA" id="ARBA00022801"/>
    </source>
</evidence>
<dbReference type="GO" id="GO:0005615">
    <property type="term" value="C:extracellular space"/>
    <property type="evidence" value="ECO:0007669"/>
    <property type="project" value="TreeGrafter"/>
</dbReference>
<evidence type="ECO:0000259" key="9">
    <source>
        <dbReference type="Pfam" id="PF00151"/>
    </source>
</evidence>
<dbReference type="InterPro" id="IPR033906">
    <property type="entry name" value="Lipase_N"/>
</dbReference>
<keyword evidence="5" id="KW-0964">Secreted</keyword>
<evidence type="ECO:0000313" key="10">
    <source>
        <dbReference type="EMBL" id="CAL1689093.1"/>
    </source>
</evidence>
<dbReference type="Gene3D" id="3.40.50.1820">
    <property type="entry name" value="alpha/beta hydrolase"/>
    <property type="match status" value="1"/>
</dbReference>
<proteinExistence type="inferred from homology"/>
<comment type="subcellular location">
    <subcellularLocation>
        <location evidence="2">Secreted</location>
    </subcellularLocation>
</comment>
<dbReference type="EC" id="3.1.1.32" evidence="4"/>
<dbReference type="Proteomes" id="UP001497644">
    <property type="component" value="Chromosome 9"/>
</dbReference>
<comment type="similarity">
    <text evidence="3 8">Belongs to the AB hydrolase superfamily. Lipase family.</text>
</comment>
<dbReference type="Pfam" id="PF00151">
    <property type="entry name" value="Lipase"/>
    <property type="match status" value="1"/>
</dbReference>
<reference evidence="10" key="1">
    <citation type="submission" date="2024-04" db="EMBL/GenBank/DDBJ databases">
        <authorList>
            <consortium name="Molecular Ecology Group"/>
        </authorList>
    </citation>
    <scope>NUCLEOTIDE SEQUENCE</scope>
</reference>
<dbReference type="InterPro" id="IPR013818">
    <property type="entry name" value="Lipase"/>
</dbReference>
<evidence type="ECO:0000256" key="5">
    <source>
        <dbReference type="ARBA" id="ARBA00022525"/>
    </source>
</evidence>
<evidence type="ECO:0000256" key="3">
    <source>
        <dbReference type="ARBA" id="ARBA00010701"/>
    </source>
</evidence>
<gene>
    <name evidence="10" type="ORF">LPLAT_LOCUS14088</name>
</gene>
<dbReference type="InterPro" id="IPR000734">
    <property type="entry name" value="TAG_lipase"/>
</dbReference>
<keyword evidence="6" id="KW-0378">Hydrolase</keyword>
<sequence length="311" mass="34658">MMIHTSQQFAIAVTIYAAIISGALVRDLESIFLRIYIGTTMNEYVDYSLKNTDELLSRILNSKPTVLYIHGYTEHLEKKSVQTVLQAYLKRNDHNVIGVDYGKLVNDSYMRAVINAPYIAAALAMTLDKLVESGFDSEKLHIVSHSLGSQIAGYIGRNVSFQIPRITGLDPAGPLFNFLEPRLSSFDARFVDIIHTDYRFYGIAKATGTVDFFPNGGRRVQPGCPLNTTMKTKEDFCSHHRSWRFYAESLTDESAFLGVQCPSVSHFFSGECSNNTRVIMGYGTPSNAQSSVYLVTADQSPFGLHEKGTHP</sequence>
<dbReference type="EMBL" id="OZ034832">
    <property type="protein sequence ID" value="CAL1689093.1"/>
    <property type="molecule type" value="Genomic_DNA"/>
</dbReference>
<evidence type="ECO:0000256" key="1">
    <source>
        <dbReference type="ARBA" id="ARBA00000111"/>
    </source>
</evidence>
<evidence type="ECO:0000313" key="11">
    <source>
        <dbReference type="Proteomes" id="UP001497644"/>
    </source>
</evidence>
<dbReference type="GO" id="GO:0016042">
    <property type="term" value="P:lipid catabolic process"/>
    <property type="evidence" value="ECO:0007669"/>
    <property type="project" value="TreeGrafter"/>
</dbReference>
<evidence type="ECO:0000256" key="4">
    <source>
        <dbReference type="ARBA" id="ARBA00013179"/>
    </source>
</evidence>
<keyword evidence="11" id="KW-1185">Reference proteome</keyword>
<accession>A0AAV2P962</accession>
<keyword evidence="7" id="KW-1015">Disulfide bond</keyword>
<dbReference type="SUPFAM" id="SSF53474">
    <property type="entry name" value="alpha/beta-Hydrolases"/>
    <property type="match status" value="1"/>
</dbReference>
<dbReference type="PANTHER" id="PTHR11610:SF37">
    <property type="entry name" value="GH01208P"/>
    <property type="match status" value="1"/>
</dbReference>
<dbReference type="AlphaFoldDB" id="A0AAV2P962"/>
<evidence type="ECO:0000256" key="8">
    <source>
        <dbReference type="RuleBase" id="RU004262"/>
    </source>
</evidence>
<dbReference type="GO" id="GO:0017171">
    <property type="term" value="F:serine hydrolase activity"/>
    <property type="evidence" value="ECO:0007669"/>
    <property type="project" value="TreeGrafter"/>
</dbReference>
<protein>
    <recommendedName>
        <fullName evidence="4">phospholipase A1</fullName>
        <ecNumber evidence="4">3.1.1.32</ecNumber>
    </recommendedName>
</protein>
<feature type="domain" description="Lipase" evidence="9">
    <location>
        <begin position="57"/>
        <end position="302"/>
    </location>
</feature>
<comment type="catalytic activity">
    <reaction evidence="1">
        <text>a 1,2-diacyl-sn-glycero-3-phosphocholine + H2O = a 2-acyl-sn-glycero-3-phosphocholine + a fatty acid + H(+)</text>
        <dbReference type="Rhea" id="RHEA:18689"/>
        <dbReference type="ChEBI" id="CHEBI:15377"/>
        <dbReference type="ChEBI" id="CHEBI:15378"/>
        <dbReference type="ChEBI" id="CHEBI:28868"/>
        <dbReference type="ChEBI" id="CHEBI:57643"/>
        <dbReference type="ChEBI" id="CHEBI:57875"/>
        <dbReference type="EC" id="3.1.1.32"/>
    </reaction>
</comment>
<name>A0AAV2P962_9HYME</name>